<dbReference type="SUPFAM" id="SSF53474">
    <property type="entry name" value="alpha/beta-Hydrolases"/>
    <property type="match status" value="1"/>
</dbReference>
<reference evidence="3 4" key="1">
    <citation type="journal article" date="2024" name="Proc. Natl. Acad. Sci. U.S.A.">
        <title>The evolutionary genomics of adaptation to stress in wild rhizobium bacteria.</title>
        <authorList>
            <person name="Kehlet-Delgado H."/>
            <person name="Montoya A.P."/>
            <person name="Jensen K.T."/>
            <person name="Wendlandt C.E."/>
            <person name="Dexheimer C."/>
            <person name="Roberts M."/>
            <person name="Torres Martinez L."/>
            <person name="Friesen M.L."/>
            <person name="Griffitts J.S."/>
            <person name="Porter S.S."/>
        </authorList>
    </citation>
    <scope>NUCLEOTIDE SEQUENCE [LARGE SCALE GENOMIC DNA]</scope>
    <source>
        <strain evidence="3 4">M0729</strain>
    </source>
</reference>
<proteinExistence type="predicted"/>
<dbReference type="Pfam" id="PF05990">
    <property type="entry name" value="DUF900"/>
    <property type="match status" value="1"/>
</dbReference>
<gene>
    <name evidence="3" type="ORF">NKI33_22620</name>
</gene>
<feature type="signal peptide" evidence="2">
    <location>
        <begin position="1"/>
        <end position="27"/>
    </location>
</feature>
<feature type="region of interest" description="Disordered" evidence="1">
    <location>
        <begin position="386"/>
        <end position="409"/>
    </location>
</feature>
<dbReference type="Proteomes" id="UP001464387">
    <property type="component" value="Unassembled WGS sequence"/>
</dbReference>
<evidence type="ECO:0000256" key="2">
    <source>
        <dbReference type="SAM" id="SignalP"/>
    </source>
</evidence>
<dbReference type="PROSITE" id="PS51257">
    <property type="entry name" value="PROKAR_LIPOPROTEIN"/>
    <property type="match status" value="1"/>
</dbReference>
<keyword evidence="2" id="KW-0732">Signal</keyword>
<dbReference type="InterPro" id="IPR014586">
    <property type="entry name" value="UCP033909"/>
</dbReference>
<sequence length="409" mass="43837">MVQRLSRNRRAMGGISALFLLALTACGGRPEGVLTPISANMVSPSASDVAMLVATSRKPSGDPATLFTGERSPALSLTDLTISIPAKRAVGTVEWPKKLPPNPEKDFAVVAAKSLSIPEAHDWLHSHNPNGRVLVFVHGFNNRYEDSVFRFAQFVNDSKAKVTPILFTWPSRASVLGYNYDKESANFSRTAFERTLKALADDRSVTDITVMAHSMGTWLAMESLRQMALEDGQVSPKIRNVILASPDLDVDVFGRQWNELGPKKPKFTITVSRDDRALAISRLIAGNVDRVGQADPSKEPYKSKLQAAGITVLDLTVVKTADRLNHSKFAESPEIVQLLGAQLASGQILTDSRVGLGDGLGLVVAGTVDTIGNAAAKTVSAPVADVATGNNDSQPSELEAILKGDPTTE</sequence>
<dbReference type="PANTHER" id="PTHR36513">
    <property type="entry name" value="ABC TRANSMEMBRANE TYPE-1 DOMAIN-CONTAINING PROTEIN"/>
    <property type="match status" value="1"/>
</dbReference>
<dbReference type="PANTHER" id="PTHR36513:SF1">
    <property type="entry name" value="TRANSMEMBRANE PROTEIN"/>
    <property type="match status" value="1"/>
</dbReference>
<keyword evidence="3" id="KW-0378">Hydrolase</keyword>
<dbReference type="InterPro" id="IPR029058">
    <property type="entry name" value="AB_hydrolase_fold"/>
</dbReference>
<feature type="chain" id="PRO_5047064992" evidence="2">
    <location>
        <begin position="28"/>
        <end position="409"/>
    </location>
</feature>
<evidence type="ECO:0000313" key="4">
    <source>
        <dbReference type="Proteomes" id="UP001464387"/>
    </source>
</evidence>
<dbReference type="InterPro" id="IPR010297">
    <property type="entry name" value="DUF900_hydrolase"/>
</dbReference>
<protein>
    <submittedName>
        <fullName evidence="3">Alpha/beta hydrolase</fullName>
    </submittedName>
</protein>
<evidence type="ECO:0000256" key="1">
    <source>
        <dbReference type="SAM" id="MobiDB-lite"/>
    </source>
</evidence>
<dbReference type="Gene3D" id="3.40.50.1820">
    <property type="entry name" value="alpha/beta hydrolase"/>
    <property type="match status" value="1"/>
</dbReference>
<dbReference type="EMBL" id="JAMYPJ010000037">
    <property type="protein sequence ID" value="MER8935734.1"/>
    <property type="molecule type" value="Genomic_DNA"/>
</dbReference>
<dbReference type="PIRSF" id="PIRSF033909">
    <property type="entry name" value="UCP033909"/>
    <property type="match status" value="1"/>
</dbReference>
<accession>A0ABV1YKT7</accession>
<keyword evidence="4" id="KW-1185">Reference proteome</keyword>
<comment type="caution">
    <text evidence="3">The sequence shown here is derived from an EMBL/GenBank/DDBJ whole genome shotgun (WGS) entry which is preliminary data.</text>
</comment>
<name>A0ABV1YKT7_9HYPH</name>
<organism evidence="3 4">
    <name type="scientific">Mesorhizobium opportunistum</name>
    <dbReference type="NCBI Taxonomy" id="593909"/>
    <lineage>
        <taxon>Bacteria</taxon>
        <taxon>Pseudomonadati</taxon>
        <taxon>Pseudomonadota</taxon>
        <taxon>Alphaproteobacteria</taxon>
        <taxon>Hyphomicrobiales</taxon>
        <taxon>Phyllobacteriaceae</taxon>
        <taxon>Mesorhizobium</taxon>
    </lineage>
</organism>
<evidence type="ECO:0000313" key="3">
    <source>
        <dbReference type="EMBL" id="MER8935734.1"/>
    </source>
</evidence>
<dbReference type="GO" id="GO:0016787">
    <property type="term" value="F:hydrolase activity"/>
    <property type="evidence" value="ECO:0007669"/>
    <property type="project" value="UniProtKB-KW"/>
</dbReference>